<dbReference type="Proteomes" id="UP000053095">
    <property type="component" value="Unassembled WGS sequence"/>
</dbReference>
<feature type="compositionally biased region" description="Polar residues" evidence="5">
    <location>
        <begin position="385"/>
        <end position="395"/>
    </location>
</feature>
<feature type="region of interest" description="Disordered" evidence="5">
    <location>
        <begin position="362"/>
        <end position="395"/>
    </location>
</feature>
<accession>A0A0B8N296</accession>
<dbReference type="SMART" id="SM00066">
    <property type="entry name" value="GAL4"/>
    <property type="match status" value="1"/>
</dbReference>
<keyword evidence="3" id="KW-0804">Transcription</keyword>
<protein>
    <recommendedName>
        <fullName evidence="6">Zn(2)-C6 fungal-type domain-containing protein</fullName>
    </recommendedName>
</protein>
<feature type="region of interest" description="Disordered" evidence="5">
    <location>
        <begin position="414"/>
        <end position="437"/>
    </location>
</feature>
<dbReference type="PROSITE" id="PS50048">
    <property type="entry name" value="ZN2_CY6_FUNGAL_2"/>
    <property type="match status" value="1"/>
</dbReference>
<dbReference type="CDD" id="cd00067">
    <property type="entry name" value="GAL4"/>
    <property type="match status" value="1"/>
</dbReference>
<keyword evidence="8" id="KW-1185">Reference proteome</keyword>
<feature type="domain" description="Zn(2)-C6 fungal-type" evidence="6">
    <location>
        <begin position="17"/>
        <end position="51"/>
    </location>
</feature>
<evidence type="ECO:0000313" key="7">
    <source>
        <dbReference type="EMBL" id="GAM33415.1"/>
    </source>
</evidence>
<evidence type="ECO:0000313" key="8">
    <source>
        <dbReference type="Proteomes" id="UP000053095"/>
    </source>
</evidence>
<evidence type="ECO:0000256" key="5">
    <source>
        <dbReference type="SAM" id="MobiDB-lite"/>
    </source>
</evidence>
<dbReference type="Pfam" id="PF00172">
    <property type="entry name" value="Zn_clus"/>
    <property type="match status" value="1"/>
</dbReference>
<dbReference type="Gene3D" id="4.10.240.10">
    <property type="entry name" value="Zn(2)-C6 fungal-type DNA-binding domain"/>
    <property type="match status" value="1"/>
</dbReference>
<dbReference type="PROSITE" id="PS00463">
    <property type="entry name" value="ZN2_CY6_FUNGAL_1"/>
    <property type="match status" value="1"/>
</dbReference>
<reference evidence="8" key="1">
    <citation type="journal article" date="2015" name="Genome Announc.">
        <title>Draft genome sequence of Talaromyces cellulolyticus strain Y-94, a source of lignocellulosic biomass-degrading enzymes.</title>
        <authorList>
            <person name="Fujii T."/>
            <person name="Koike H."/>
            <person name="Sawayama S."/>
            <person name="Yano S."/>
            <person name="Inoue H."/>
        </authorList>
    </citation>
    <scope>NUCLEOTIDE SEQUENCE [LARGE SCALE GENOMIC DNA]</scope>
    <source>
        <strain evidence="8">Y-94</strain>
    </source>
</reference>
<evidence type="ECO:0000256" key="2">
    <source>
        <dbReference type="ARBA" id="ARBA00023125"/>
    </source>
</evidence>
<feature type="compositionally biased region" description="Low complexity" evidence="5">
    <location>
        <begin position="419"/>
        <end position="433"/>
    </location>
</feature>
<keyword evidence="1" id="KW-0805">Transcription regulation</keyword>
<keyword evidence="2" id="KW-0238">DNA-binding</keyword>
<proteinExistence type="predicted"/>
<name>A0A0B8N296_TALPI</name>
<dbReference type="AlphaFoldDB" id="A0A0B8N296"/>
<gene>
    <name evidence="7" type="ORF">TCE0_004r00291</name>
</gene>
<evidence type="ECO:0000259" key="6">
    <source>
        <dbReference type="PROSITE" id="PS50048"/>
    </source>
</evidence>
<dbReference type="GO" id="GO:0003677">
    <property type="term" value="F:DNA binding"/>
    <property type="evidence" value="ECO:0007669"/>
    <property type="project" value="UniProtKB-KW"/>
</dbReference>
<dbReference type="GO" id="GO:0000981">
    <property type="term" value="F:DNA-binding transcription factor activity, RNA polymerase II-specific"/>
    <property type="evidence" value="ECO:0007669"/>
    <property type="project" value="InterPro"/>
</dbReference>
<evidence type="ECO:0000256" key="3">
    <source>
        <dbReference type="ARBA" id="ARBA00023163"/>
    </source>
</evidence>
<feature type="compositionally biased region" description="Low complexity" evidence="5">
    <location>
        <begin position="81"/>
        <end position="92"/>
    </location>
</feature>
<dbReference type="InterPro" id="IPR001138">
    <property type="entry name" value="Zn2Cys6_DnaBD"/>
</dbReference>
<sequence>MESTDQNRQPNLSRRYACDRCRNHKLRCNRDFMSPRGPCQRCRKARVNCTMGTSTAAPLGHPRLTQDKQLPHPMPPTELRSSASSNSTGTDSQQRIFHDPLGSSHHHHHRSSVDDPSDTDSGRPDSSHRSPTAWLDFISLDAGQPPSTSTLSTHQISAPLGAHTYHLDSNAGISDPLGDSWWNDSELEVGRQSLGLSSEPNGGTEVAAPSLGEPRLFQSAAVRGTSTAPSVSWMLTDDVLGHDLMSTEIVGDSASNNPPSSAEIRENTIQEMTELSGTLMKGMNFIMTCRTASSFLFTPSDKTVTGYMFKMLNETENSHNPVGQMLHGAESFLNIIKRLNQTPCQSSSVPVSASLFPIRSSVPRDGEHATNEFSGHGGAAGANASQKNGNGTSPMVRSAERWARYQEHLGQLPQQTVATSQHSSGHTRSSSSSLVDMGKPDVPSTLVILNCYVCLLKTHEVVFSVIHHVLQSSPDTSSAAELPLTIRDLQIDGFLLQNHGSMQIRILIQVSTYLLNSVKKALGETLTNMIRFIAVEISYIP</sequence>
<keyword evidence="4" id="KW-0539">Nucleus</keyword>
<dbReference type="EMBL" id="DF933800">
    <property type="protein sequence ID" value="GAM33415.1"/>
    <property type="molecule type" value="Genomic_DNA"/>
</dbReference>
<dbReference type="SUPFAM" id="SSF57701">
    <property type="entry name" value="Zn2/Cys6 DNA-binding domain"/>
    <property type="match status" value="1"/>
</dbReference>
<dbReference type="InterPro" id="IPR036864">
    <property type="entry name" value="Zn2-C6_fun-type_DNA-bd_sf"/>
</dbReference>
<evidence type="ECO:0000256" key="1">
    <source>
        <dbReference type="ARBA" id="ARBA00023015"/>
    </source>
</evidence>
<feature type="region of interest" description="Disordered" evidence="5">
    <location>
        <begin position="53"/>
        <end position="131"/>
    </location>
</feature>
<organism evidence="7 8">
    <name type="scientific">Talaromyces pinophilus</name>
    <name type="common">Penicillium pinophilum</name>
    <dbReference type="NCBI Taxonomy" id="128442"/>
    <lineage>
        <taxon>Eukaryota</taxon>
        <taxon>Fungi</taxon>
        <taxon>Dikarya</taxon>
        <taxon>Ascomycota</taxon>
        <taxon>Pezizomycotina</taxon>
        <taxon>Eurotiomycetes</taxon>
        <taxon>Eurotiomycetidae</taxon>
        <taxon>Eurotiales</taxon>
        <taxon>Trichocomaceae</taxon>
        <taxon>Talaromyces</taxon>
        <taxon>Talaromyces sect. Talaromyces</taxon>
    </lineage>
</organism>
<dbReference type="GO" id="GO:0008270">
    <property type="term" value="F:zinc ion binding"/>
    <property type="evidence" value="ECO:0007669"/>
    <property type="project" value="InterPro"/>
</dbReference>
<evidence type="ECO:0000256" key="4">
    <source>
        <dbReference type="ARBA" id="ARBA00023242"/>
    </source>
</evidence>